<protein>
    <recommendedName>
        <fullName evidence="2">ER membrane protein complex subunit 2</fullName>
    </recommendedName>
</protein>
<comment type="subcellular location">
    <subcellularLocation>
        <location evidence="2">Endoplasmic reticulum membrane</location>
        <topology evidence="2">Peripheral membrane protein</topology>
        <orientation evidence="2">Cytoplasmic side</orientation>
    </subcellularLocation>
</comment>
<accession>A0ABR4NQ30</accession>
<evidence type="ECO:0000313" key="4">
    <source>
        <dbReference type="Proteomes" id="UP001623330"/>
    </source>
</evidence>
<proteinExistence type="inferred from homology"/>
<keyword evidence="2" id="KW-0472">Membrane</keyword>
<dbReference type="Proteomes" id="UP001623330">
    <property type="component" value="Unassembled WGS sequence"/>
</dbReference>
<sequence>MRDLGRERLLSVMTTKVYTQFDAEELVDLYNELVLRMGSIERSREANDVSLVEMYFFVCCFLGRDQEADLVFKRLRDRFGDSSPRIRVMKATLLEINENDGAAMGYLENLLRGMEYDADSTSYLMLSKKLLSIKLRNNKKNEVQMLKDTLAVIEKFPLDPELQWMCAELYASSGELTKAAFCIEEVILAMPFNYVAFARLAELHYYRYLREFGDKNSKKRKEGLPLLERALQNALRSVELSELFLKGWTLVATISKELENKSQLLAMSKSKLEEISDVSNPNDSRIAKKFLQKLF</sequence>
<evidence type="ECO:0000256" key="1">
    <source>
        <dbReference type="ARBA" id="ARBA00022803"/>
    </source>
</evidence>
<evidence type="ECO:0000313" key="3">
    <source>
        <dbReference type="EMBL" id="KAL3230199.1"/>
    </source>
</evidence>
<comment type="caution">
    <text evidence="3">The sequence shown here is derived from an EMBL/GenBank/DDBJ whole genome shotgun (WGS) entry which is preliminary data.</text>
</comment>
<gene>
    <name evidence="3" type="ORF">RNJ44_01562</name>
</gene>
<dbReference type="EMBL" id="JBEVYD010000010">
    <property type="protein sequence ID" value="KAL3230199.1"/>
    <property type="molecule type" value="Genomic_DNA"/>
</dbReference>
<dbReference type="Gene3D" id="1.25.40.10">
    <property type="entry name" value="Tetratricopeptide repeat domain"/>
    <property type="match status" value="1"/>
</dbReference>
<comment type="subunit">
    <text evidence="2">Component of the ER membrane protein complex (EMC).</text>
</comment>
<comment type="similarity">
    <text evidence="2">Belongs to the EMC2 family.</text>
</comment>
<keyword evidence="2" id="KW-0256">Endoplasmic reticulum</keyword>
<dbReference type="PANTHER" id="PTHR12760">
    <property type="entry name" value="TETRATRICOPEPTIDE REPEAT PROTEIN"/>
    <property type="match status" value="1"/>
</dbReference>
<comment type="function">
    <text evidence="2">Part of the endoplasmic reticulum membrane protein complex (EMC) that enables the energy-independent insertion into endoplasmic reticulum membranes of newly synthesized membrane proteins.</text>
</comment>
<keyword evidence="4" id="KW-1185">Reference proteome</keyword>
<evidence type="ECO:0000256" key="2">
    <source>
        <dbReference type="RuleBase" id="RU367091"/>
    </source>
</evidence>
<dbReference type="InterPro" id="IPR011990">
    <property type="entry name" value="TPR-like_helical_dom_sf"/>
</dbReference>
<reference evidence="3 4" key="1">
    <citation type="submission" date="2024-05" db="EMBL/GenBank/DDBJ databases">
        <title>Long read based assembly of the Candida bracarensis genome reveals expanded adhesin content.</title>
        <authorList>
            <person name="Marcet-Houben M."/>
            <person name="Ksiezopolska E."/>
            <person name="Gabaldon T."/>
        </authorList>
    </citation>
    <scope>NUCLEOTIDE SEQUENCE [LARGE SCALE GENOMIC DNA]</scope>
    <source>
        <strain evidence="3 4">CBM6</strain>
    </source>
</reference>
<dbReference type="SUPFAM" id="SSF48452">
    <property type="entry name" value="TPR-like"/>
    <property type="match status" value="1"/>
</dbReference>
<keyword evidence="1" id="KW-0802">TPR repeat</keyword>
<dbReference type="InterPro" id="IPR039856">
    <property type="entry name" value="EMC2-like"/>
</dbReference>
<organism evidence="3 4">
    <name type="scientific">Nakaseomyces bracarensis</name>
    <dbReference type="NCBI Taxonomy" id="273131"/>
    <lineage>
        <taxon>Eukaryota</taxon>
        <taxon>Fungi</taxon>
        <taxon>Dikarya</taxon>
        <taxon>Ascomycota</taxon>
        <taxon>Saccharomycotina</taxon>
        <taxon>Saccharomycetes</taxon>
        <taxon>Saccharomycetales</taxon>
        <taxon>Saccharomycetaceae</taxon>
        <taxon>Nakaseomyces</taxon>
    </lineage>
</organism>
<name>A0ABR4NQ30_9SACH</name>